<dbReference type="AlphaFoldDB" id="A0A498SM77"/>
<proteinExistence type="predicted"/>
<organism evidence="1 2">
    <name type="scientific">Acanthocheilonema viteae</name>
    <name type="common">Filarial nematode worm</name>
    <name type="synonym">Dipetalonema viteae</name>
    <dbReference type="NCBI Taxonomy" id="6277"/>
    <lineage>
        <taxon>Eukaryota</taxon>
        <taxon>Metazoa</taxon>
        <taxon>Ecdysozoa</taxon>
        <taxon>Nematoda</taxon>
        <taxon>Chromadorea</taxon>
        <taxon>Rhabditida</taxon>
        <taxon>Spirurina</taxon>
        <taxon>Spiruromorpha</taxon>
        <taxon>Filarioidea</taxon>
        <taxon>Onchocercidae</taxon>
        <taxon>Acanthocheilonema</taxon>
    </lineage>
</organism>
<sequence>MDVRLWVVRSDKSCALAYHSLPKNAIIGPLQNTTFVGRNEHYIMLRRQAPVYFSNESAPSSSVCGVSCTQRNSSTRLQEATTSSRVIAAAPGSSATLQPNSKHRETTFGIDEDCWRSSSAAMLTNGKAQLVRFFSLILNLK</sequence>
<name>A0A498SM77_ACAVI</name>
<evidence type="ECO:0000313" key="1">
    <source>
        <dbReference type="EMBL" id="VBB31098.1"/>
    </source>
</evidence>
<protein>
    <submittedName>
        <fullName evidence="1">Uncharacterized protein</fullName>
    </submittedName>
</protein>
<reference evidence="1 2" key="1">
    <citation type="submission" date="2018-08" db="EMBL/GenBank/DDBJ databases">
        <authorList>
            <person name="Laetsch R D."/>
            <person name="Stevens L."/>
            <person name="Kumar S."/>
            <person name="Blaxter L. M."/>
        </authorList>
    </citation>
    <scope>NUCLEOTIDE SEQUENCE [LARGE SCALE GENOMIC DNA]</scope>
</reference>
<dbReference type="Proteomes" id="UP000276991">
    <property type="component" value="Unassembled WGS sequence"/>
</dbReference>
<dbReference type="STRING" id="6277.A0A498SM77"/>
<dbReference type="EMBL" id="UPTC01001103">
    <property type="protein sequence ID" value="VBB31098.1"/>
    <property type="molecule type" value="Genomic_DNA"/>
</dbReference>
<gene>
    <name evidence="1" type="ORF">NAV_LOCUS5889</name>
</gene>
<accession>A0A498SM77</accession>
<evidence type="ECO:0000313" key="2">
    <source>
        <dbReference type="Proteomes" id="UP000276991"/>
    </source>
</evidence>
<keyword evidence="2" id="KW-1185">Reference proteome</keyword>